<proteinExistence type="predicted"/>
<keyword evidence="2" id="KW-1133">Transmembrane helix</keyword>
<keyword evidence="2" id="KW-0472">Membrane</keyword>
<feature type="compositionally biased region" description="Gly residues" evidence="1">
    <location>
        <begin position="90"/>
        <end position="101"/>
    </location>
</feature>
<evidence type="ECO:0000256" key="2">
    <source>
        <dbReference type="SAM" id="Phobius"/>
    </source>
</evidence>
<feature type="transmembrane region" description="Helical" evidence="2">
    <location>
        <begin position="174"/>
        <end position="200"/>
    </location>
</feature>
<feature type="transmembrane region" description="Helical" evidence="2">
    <location>
        <begin position="206"/>
        <end position="230"/>
    </location>
</feature>
<comment type="caution">
    <text evidence="3">The sequence shown here is derived from an EMBL/GenBank/DDBJ whole genome shotgun (WGS) entry which is preliminary data.</text>
</comment>
<evidence type="ECO:0000313" key="4">
    <source>
        <dbReference type="Proteomes" id="UP000654075"/>
    </source>
</evidence>
<protein>
    <submittedName>
        <fullName evidence="3">Uncharacterized protein</fullName>
    </submittedName>
</protein>
<dbReference type="AlphaFoldDB" id="A0A813GRI4"/>
<gene>
    <name evidence="3" type="ORF">PGLA1383_LOCUS44631</name>
</gene>
<organism evidence="3 4">
    <name type="scientific">Polarella glacialis</name>
    <name type="common">Dinoflagellate</name>
    <dbReference type="NCBI Taxonomy" id="89957"/>
    <lineage>
        <taxon>Eukaryota</taxon>
        <taxon>Sar</taxon>
        <taxon>Alveolata</taxon>
        <taxon>Dinophyceae</taxon>
        <taxon>Suessiales</taxon>
        <taxon>Suessiaceae</taxon>
        <taxon>Polarella</taxon>
    </lineage>
</organism>
<accession>A0A813GRI4</accession>
<sequence>MLRPGQVYTFSKGFVKAANQKFDKGDHVLSFREHAEIEPIMDDGEIPGMTYDFKALSEVDQLPVDTLLDVRAVICSVSEPVNVRVKSGPTGSGPTGLGPSGLGLSPENAFDFREPSPEKTSNGLYDAKDKHQTKVATSAHEPAVLRPDGVPRGLSPENAFEIVPMVITRQRPGLALGLALALALCPALALALALVLALALGLALGLALALALGLALALALALALGLALGLA</sequence>
<name>A0A813GRI4_POLGL</name>
<evidence type="ECO:0000313" key="3">
    <source>
        <dbReference type="EMBL" id="CAE8627917.1"/>
    </source>
</evidence>
<evidence type="ECO:0000256" key="1">
    <source>
        <dbReference type="SAM" id="MobiDB-lite"/>
    </source>
</evidence>
<dbReference type="Proteomes" id="UP000654075">
    <property type="component" value="Unassembled WGS sequence"/>
</dbReference>
<feature type="region of interest" description="Disordered" evidence="1">
    <location>
        <begin position="85"/>
        <end position="106"/>
    </location>
</feature>
<dbReference type="OrthoDB" id="1751331at2759"/>
<keyword evidence="2" id="KW-0812">Transmembrane</keyword>
<keyword evidence="4" id="KW-1185">Reference proteome</keyword>
<reference evidence="3" key="1">
    <citation type="submission" date="2021-02" db="EMBL/GenBank/DDBJ databases">
        <authorList>
            <person name="Dougan E. K."/>
            <person name="Rhodes N."/>
            <person name="Thang M."/>
            <person name="Chan C."/>
        </authorList>
    </citation>
    <scope>NUCLEOTIDE SEQUENCE</scope>
</reference>
<dbReference type="EMBL" id="CAJNNV010029287">
    <property type="protein sequence ID" value="CAE8627917.1"/>
    <property type="molecule type" value="Genomic_DNA"/>
</dbReference>